<evidence type="ECO:0000313" key="4">
    <source>
        <dbReference type="EMBL" id="KXH69096.1"/>
    </source>
</evidence>
<evidence type="ECO:0000313" key="5">
    <source>
        <dbReference type="Proteomes" id="UP000070121"/>
    </source>
</evidence>
<dbReference type="InterPro" id="IPR002110">
    <property type="entry name" value="Ankyrin_rpt"/>
</dbReference>
<comment type="caution">
    <text evidence="4">The sequence shown here is derived from an EMBL/GenBank/DDBJ whole genome shotgun (WGS) entry which is preliminary data.</text>
</comment>
<feature type="repeat" description="ANK" evidence="3">
    <location>
        <begin position="478"/>
        <end position="510"/>
    </location>
</feature>
<dbReference type="InterPro" id="IPR036770">
    <property type="entry name" value="Ankyrin_rpt-contain_sf"/>
</dbReference>
<dbReference type="OrthoDB" id="4823281at2759"/>
<dbReference type="STRING" id="1209931.A0A135V8S9"/>
<dbReference type="PANTHER" id="PTHR24126:SF14">
    <property type="entry name" value="ANK_REP_REGION DOMAIN-CONTAINING PROTEIN"/>
    <property type="match status" value="1"/>
</dbReference>
<dbReference type="EMBL" id="JFFI01000164">
    <property type="protein sequence ID" value="KXH69096.1"/>
    <property type="molecule type" value="Genomic_DNA"/>
</dbReference>
<dbReference type="PROSITE" id="PS50088">
    <property type="entry name" value="ANK_REPEAT"/>
    <property type="match status" value="7"/>
</dbReference>
<feature type="repeat" description="ANK" evidence="3">
    <location>
        <begin position="246"/>
        <end position="278"/>
    </location>
</feature>
<gene>
    <name evidence="4" type="ORF">CSAL01_01458</name>
</gene>
<accession>A0A135V8S9</accession>
<proteinExistence type="predicted"/>
<dbReference type="SMART" id="SM00248">
    <property type="entry name" value="ANK"/>
    <property type="match status" value="13"/>
</dbReference>
<feature type="repeat" description="ANK" evidence="3">
    <location>
        <begin position="643"/>
        <end position="675"/>
    </location>
</feature>
<dbReference type="PANTHER" id="PTHR24126">
    <property type="entry name" value="ANKYRIN REPEAT, PH AND SEC7 DOMAIN CONTAINING PROTEIN SECG-RELATED"/>
    <property type="match status" value="1"/>
</dbReference>
<sequence>MNHLSKQPNVAHIIEALIELPNNTMGVFTPSIQRILDLEKDEGGRYGGQLARHILTWVVHGRPGLTTDQIRDSFAISQCQGRDYVLHRPSDVEMISSCAGLVTGDSDKNTLHLVHESVRGFLFEKEVVPKDPPWQMIASCLMCLSIAKSNTTEEDDSPFYQYAARYWGPHLALVQEKHAGKVEEVVLEFMKDTASLERSFLALPRVAGDAFDGTSALHATVHFNLPYWANRLLCEPKISVDTETSDGQTALHWAVRYGNLRLVELFLRNSANPNKLDHLKETPLHKTLIKPIVNDVDIVRALVRYGAKPELKGPRGYSAMTSAIRYGPTSIAKVLVESQQSLNAEIFEGWTSLRQVFYHGREIIGKSKIGPSKTNGSSSLRQAVENHAQYLTDLLLDRGVSLNHPSSDGWTPLNHAIRYMHNDPSKIERLLTRNPEPSDPNLSAGGETPLQLAISNNRPAIVKLLIEHGANQDEPYENGSTPLIDAINREHKDIVWVLIESGASIDKRAADGHTALTRAVMKDDKSTIWLLVSKGASVFCPVEDLPNLFCWSLAYNDLSLAWFLCQRERIADVPDHHGMTPLHWAAKDGHLEAVRFLVQQDVFLDAKDYRGNTPLILATLSRQMLIMNTLLEHGASADVQDAQGVSALHHASRLGFFDGVRILLRRDGNRNLVDFRGFNALHHAIVGEDGDRGLIRVLATAGVNMEAKEEHGRTPLMLCAQLDRLNRADQLLTQGAKLGVRCPRGWDALEYANHYGSGSVQALLESRWPR</sequence>
<dbReference type="Gene3D" id="1.25.40.20">
    <property type="entry name" value="Ankyrin repeat-containing domain"/>
    <property type="match status" value="3"/>
</dbReference>
<dbReference type="PROSITE" id="PS50297">
    <property type="entry name" value="ANK_REP_REGION"/>
    <property type="match status" value="5"/>
</dbReference>
<keyword evidence="2 3" id="KW-0040">ANK repeat</keyword>
<feature type="repeat" description="ANK" evidence="3">
    <location>
        <begin position="445"/>
        <end position="477"/>
    </location>
</feature>
<feature type="repeat" description="ANK" evidence="3">
    <location>
        <begin position="610"/>
        <end position="642"/>
    </location>
</feature>
<evidence type="ECO:0000256" key="2">
    <source>
        <dbReference type="ARBA" id="ARBA00023043"/>
    </source>
</evidence>
<dbReference type="AlphaFoldDB" id="A0A135V8S9"/>
<dbReference type="PRINTS" id="PR01415">
    <property type="entry name" value="ANKYRIN"/>
</dbReference>
<feature type="repeat" description="ANK" evidence="3">
    <location>
        <begin position="577"/>
        <end position="609"/>
    </location>
</feature>
<dbReference type="Proteomes" id="UP000070121">
    <property type="component" value="Unassembled WGS sequence"/>
</dbReference>
<keyword evidence="1" id="KW-0677">Repeat</keyword>
<organism evidence="4 5">
    <name type="scientific">Colletotrichum salicis</name>
    <dbReference type="NCBI Taxonomy" id="1209931"/>
    <lineage>
        <taxon>Eukaryota</taxon>
        <taxon>Fungi</taxon>
        <taxon>Dikarya</taxon>
        <taxon>Ascomycota</taxon>
        <taxon>Pezizomycotina</taxon>
        <taxon>Sordariomycetes</taxon>
        <taxon>Hypocreomycetidae</taxon>
        <taxon>Glomerellales</taxon>
        <taxon>Glomerellaceae</taxon>
        <taxon>Colletotrichum</taxon>
        <taxon>Colletotrichum acutatum species complex</taxon>
    </lineage>
</organism>
<evidence type="ECO:0000256" key="1">
    <source>
        <dbReference type="ARBA" id="ARBA00022737"/>
    </source>
</evidence>
<name>A0A135V8S9_9PEZI</name>
<evidence type="ECO:0000256" key="3">
    <source>
        <dbReference type="PROSITE-ProRule" id="PRU00023"/>
    </source>
</evidence>
<protein>
    <submittedName>
        <fullName evidence="4">Uncharacterized protein</fullName>
    </submittedName>
</protein>
<reference evidence="4" key="1">
    <citation type="submission" date="2014-02" db="EMBL/GenBank/DDBJ databases">
        <title>The genome sequence of Colletotrichum salicis CBS 607.94.</title>
        <authorList>
            <person name="Baroncelli R."/>
            <person name="Thon M.R."/>
        </authorList>
    </citation>
    <scope>NUCLEOTIDE SEQUENCE [LARGE SCALE GENOMIC DNA]</scope>
    <source>
        <strain evidence="4">CBS 607.94</strain>
    </source>
</reference>
<feature type="repeat" description="ANK" evidence="3">
    <location>
        <begin position="676"/>
        <end position="710"/>
    </location>
</feature>
<keyword evidence="5" id="KW-1185">Reference proteome</keyword>
<dbReference type="Pfam" id="PF12796">
    <property type="entry name" value="Ank_2"/>
    <property type="match status" value="3"/>
</dbReference>
<dbReference type="SUPFAM" id="SSF48403">
    <property type="entry name" value="Ankyrin repeat"/>
    <property type="match status" value="2"/>
</dbReference>